<name>A0A0F9B0M6_9ZZZZ</name>
<gene>
    <name evidence="3" type="ORF">LCGC14_2587390</name>
</gene>
<evidence type="ECO:0000313" key="3">
    <source>
        <dbReference type="EMBL" id="KKL07302.1"/>
    </source>
</evidence>
<accession>A0A0F9B0M6</accession>
<sequence>MKNTEKIKEENSDLTETPEEEAKSSKKRVRKTQGQVIQEALGLNPTDIQNVEKKLFMVRFLDYFCEETLDFVFKDKTLNQYITQISTHIETFGAGSEEDRLLQQSFKSKKIVDIVNSLKEKAEEVAKEKGVKGSMDKRLRKLSLVVTLPLLGVIFLLVILVPTISPFLFPVLCIFCMLPQIMKGRIVKKWFSFKEENKNLIYSFCREDILILKGFAGETLDNIRSRLLDLKVPLQLIKFVLHSQDYQNLNLLNTKNIKGSMQYFYTFAYPQGVDSFPIPQALQQFNQPLFPKGKTSEKLERNFIVLTEMKGKEGVISSFVPTLKDKLADEINEMLNNSKL</sequence>
<reference evidence="3" key="1">
    <citation type="journal article" date="2015" name="Nature">
        <title>Complex archaea that bridge the gap between prokaryotes and eukaryotes.</title>
        <authorList>
            <person name="Spang A."/>
            <person name="Saw J.H."/>
            <person name="Jorgensen S.L."/>
            <person name="Zaremba-Niedzwiedzka K."/>
            <person name="Martijn J."/>
            <person name="Lind A.E."/>
            <person name="van Eijk R."/>
            <person name="Schleper C."/>
            <person name="Guy L."/>
            <person name="Ettema T.J."/>
        </authorList>
    </citation>
    <scope>NUCLEOTIDE SEQUENCE</scope>
</reference>
<keyword evidence="2" id="KW-1133">Transmembrane helix</keyword>
<feature type="non-terminal residue" evidence="3">
    <location>
        <position position="340"/>
    </location>
</feature>
<feature type="transmembrane region" description="Helical" evidence="2">
    <location>
        <begin position="142"/>
        <end position="161"/>
    </location>
</feature>
<organism evidence="3">
    <name type="scientific">marine sediment metagenome</name>
    <dbReference type="NCBI Taxonomy" id="412755"/>
    <lineage>
        <taxon>unclassified sequences</taxon>
        <taxon>metagenomes</taxon>
        <taxon>ecological metagenomes</taxon>
    </lineage>
</organism>
<proteinExistence type="predicted"/>
<feature type="compositionally biased region" description="Basic and acidic residues" evidence="1">
    <location>
        <begin position="1"/>
        <end position="11"/>
    </location>
</feature>
<comment type="caution">
    <text evidence="3">The sequence shown here is derived from an EMBL/GenBank/DDBJ whole genome shotgun (WGS) entry which is preliminary data.</text>
</comment>
<evidence type="ECO:0000256" key="1">
    <source>
        <dbReference type="SAM" id="MobiDB-lite"/>
    </source>
</evidence>
<dbReference type="AlphaFoldDB" id="A0A0F9B0M6"/>
<protein>
    <submittedName>
        <fullName evidence="3">Uncharacterized protein</fullName>
    </submittedName>
</protein>
<dbReference type="EMBL" id="LAZR01043346">
    <property type="protein sequence ID" value="KKL07302.1"/>
    <property type="molecule type" value="Genomic_DNA"/>
</dbReference>
<keyword evidence="2" id="KW-0812">Transmembrane</keyword>
<feature type="region of interest" description="Disordered" evidence="1">
    <location>
        <begin position="1"/>
        <end position="30"/>
    </location>
</feature>
<evidence type="ECO:0000256" key="2">
    <source>
        <dbReference type="SAM" id="Phobius"/>
    </source>
</evidence>
<keyword evidence="2" id="KW-0472">Membrane</keyword>